<dbReference type="Proteomes" id="UP001313282">
    <property type="component" value="Unassembled WGS sequence"/>
</dbReference>
<dbReference type="EMBL" id="JAVHNR010000004">
    <property type="protein sequence ID" value="KAK6344980.1"/>
    <property type="molecule type" value="Genomic_DNA"/>
</dbReference>
<protein>
    <recommendedName>
        <fullName evidence="4">CENP-V/GFA domain-containing protein</fullName>
    </recommendedName>
</protein>
<name>A0AAN8RHV9_9PEZI</name>
<evidence type="ECO:0000256" key="1">
    <source>
        <dbReference type="ARBA" id="ARBA00005495"/>
    </source>
</evidence>
<dbReference type="GO" id="GO:0046872">
    <property type="term" value="F:metal ion binding"/>
    <property type="evidence" value="ECO:0007669"/>
    <property type="project" value="UniProtKB-KW"/>
</dbReference>
<dbReference type="InterPro" id="IPR052355">
    <property type="entry name" value="CENP-V-like"/>
</dbReference>
<dbReference type="PANTHER" id="PTHR28620">
    <property type="entry name" value="CENTROMERE PROTEIN V"/>
    <property type="match status" value="1"/>
</dbReference>
<dbReference type="AlphaFoldDB" id="A0AAN8RHV9"/>
<keyword evidence="2" id="KW-0479">Metal-binding</keyword>
<keyword evidence="3" id="KW-0862">Zinc</keyword>
<dbReference type="GO" id="GO:0016846">
    <property type="term" value="F:carbon-sulfur lyase activity"/>
    <property type="evidence" value="ECO:0007669"/>
    <property type="project" value="InterPro"/>
</dbReference>
<accession>A0AAN8RHV9</accession>
<evidence type="ECO:0000313" key="5">
    <source>
        <dbReference type="EMBL" id="KAK6344980.1"/>
    </source>
</evidence>
<evidence type="ECO:0000259" key="4">
    <source>
        <dbReference type="PROSITE" id="PS51891"/>
    </source>
</evidence>
<comment type="similarity">
    <text evidence="1">Belongs to the Gfa family.</text>
</comment>
<dbReference type="SUPFAM" id="SSF51316">
    <property type="entry name" value="Mss4-like"/>
    <property type="match status" value="1"/>
</dbReference>
<dbReference type="InterPro" id="IPR011057">
    <property type="entry name" value="Mss4-like_sf"/>
</dbReference>
<comment type="caution">
    <text evidence="5">The sequence shown here is derived from an EMBL/GenBank/DDBJ whole genome shotgun (WGS) entry which is preliminary data.</text>
</comment>
<evidence type="ECO:0000256" key="3">
    <source>
        <dbReference type="ARBA" id="ARBA00022833"/>
    </source>
</evidence>
<proteinExistence type="inferred from homology"/>
<sequence length="182" mass="19935">MSTPSTPEAPTEKYEASGSCHCGAIKFKANNVDLSNVGRCNCTICTATGKLTTMLKPGDISITNTPSGEPVVIRYANTTDVSLFPPELNYYSPAYHRGECKKGEEWGRHFFCKTCSVNLFIVGNLPFNNIGEILGVNILALDLKSLGKDLKEVVRPEKMRYVNGLDNTFVASHGEPHPHGLW</sequence>
<feature type="domain" description="CENP-V/GFA" evidence="4">
    <location>
        <begin position="16"/>
        <end position="152"/>
    </location>
</feature>
<keyword evidence="6" id="KW-1185">Reference proteome</keyword>
<dbReference type="InterPro" id="IPR006913">
    <property type="entry name" value="CENP-V/GFA"/>
</dbReference>
<gene>
    <name evidence="5" type="ORF">TWF718_006925</name>
</gene>
<organism evidence="5 6">
    <name type="scientific">Orbilia javanica</name>
    <dbReference type="NCBI Taxonomy" id="47235"/>
    <lineage>
        <taxon>Eukaryota</taxon>
        <taxon>Fungi</taxon>
        <taxon>Dikarya</taxon>
        <taxon>Ascomycota</taxon>
        <taxon>Pezizomycotina</taxon>
        <taxon>Orbiliomycetes</taxon>
        <taxon>Orbiliales</taxon>
        <taxon>Orbiliaceae</taxon>
        <taxon>Orbilia</taxon>
    </lineage>
</organism>
<dbReference type="Gene3D" id="2.170.150.70">
    <property type="match status" value="1"/>
</dbReference>
<evidence type="ECO:0000256" key="2">
    <source>
        <dbReference type="ARBA" id="ARBA00022723"/>
    </source>
</evidence>
<evidence type="ECO:0000313" key="6">
    <source>
        <dbReference type="Proteomes" id="UP001313282"/>
    </source>
</evidence>
<dbReference type="PROSITE" id="PS51891">
    <property type="entry name" value="CENP_V_GFA"/>
    <property type="match status" value="1"/>
</dbReference>
<dbReference type="PANTHER" id="PTHR28620:SF1">
    <property type="entry name" value="CENP-V_GFA DOMAIN-CONTAINING PROTEIN"/>
    <property type="match status" value="1"/>
</dbReference>
<reference evidence="5 6" key="1">
    <citation type="submission" date="2019-10" db="EMBL/GenBank/DDBJ databases">
        <authorList>
            <person name="Palmer J.M."/>
        </authorList>
    </citation>
    <scope>NUCLEOTIDE SEQUENCE [LARGE SCALE GENOMIC DNA]</scope>
    <source>
        <strain evidence="5 6">TWF718</strain>
    </source>
</reference>